<dbReference type="PANTHER" id="PTHR20857">
    <property type="entry name" value="THIAMINE-PHOSPHATE PYROPHOSPHORYLASE"/>
    <property type="match status" value="1"/>
</dbReference>
<name>A0A2U2PJT4_9SPHI</name>
<dbReference type="GO" id="GO:0004789">
    <property type="term" value="F:thiamine-phosphate diphosphorylase activity"/>
    <property type="evidence" value="ECO:0007669"/>
    <property type="project" value="UniProtKB-UniRule"/>
</dbReference>
<evidence type="ECO:0000313" key="14">
    <source>
        <dbReference type="Proteomes" id="UP000245647"/>
    </source>
</evidence>
<feature type="binding site" evidence="9">
    <location>
        <position position="92"/>
    </location>
    <ligand>
        <name>Mg(2+)</name>
        <dbReference type="ChEBI" id="CHEBI:18420"/>
    </ligand>
</feature>
<comment type="caution">
    <text evidence="13">The sequence shown here is derived from an EMBL/GenBank/DDBJ whole genome shotgun (WGS) entry which is preliminary data.</text>
</comment>
<dbReference type="OrthoDB" id="9812206at2"/>
<reference evidence="13 14" key="1">
    <citation type="submission" date="2018-04" db="EMBL/GenBank/DDBJ databases">
        <title>Pedobacter chongqingensis sp. nov., isolated from a rottenly hemp rope.</title>
        <authorList>
            <person name="Cai Y."/>
        </authorList>
    </citation>
    <scope>NUCLEOTIDE SEQUENCE [LARGE SCALE GENOMIC DNA]</scope>
    <source>
        <strain evidence="13 14">FJ4-8</strain>
    </source>
</reference>
<evidence type="ECO:0000259" key="12">
    <source>
        <dbReference type="Pfam" id="PF02581"/>
    </source>
</evidence>
<evidence type="ECO:0000256" key="11">
    <source>
        <dbReference type="RuleBase" id="RU004253"/>
    </source>
</evidence>
<evidence type="ECO:0000256" key="8">
    <source>
        <dbReference type="ARBA" id="ARBA00047883"/>
    </source>
</evidence>
<feature type="binding site" evidence="9">
    <location>
        <begin position="188"/>
        <end position="189"/>
    </location>
    <ligand>
        <name>2-[(2R,5Z)-2-carboxy-4-methylthiazol-5(2H)-ylidene]ethyl phosphate</name>
        <dbReference type="ChEBI" id="CHEBI:62899"/>
    </ligand>
</feature>
<dbReference type="GO" id="GO:0009228">
    <property type="term" value="P:thiamine biosynthetic process"/>
    <property type="evidence" value="ECO:0007669"/>
    <property type="project" value="UniProtKB-KW"/>
</dbReference>
<feature type="binding site" evidence="9">
    <location>
        <position position="111"/>
    </location>
    <ligand>
        <name>4-amino-2-methyl-5-(diphosphooxymethyl)pyrimidine</name>
        <dbReference type="ChEBI" id="CHEBI:57841"/>
    </ligand>
</feature>
<organism evidence="13 14">
    <name type="scientific">Pararcticibacter amylolyticus</name>
    <dbReference type="NCBI Taxonomy" id="2173175"/>
    <lineage>
        <taxon>Bacteria</taxon>
        <taxon>Pseudomonadati</taxon>
        <taxon>Bacteroidota</taxon>
        <taxon>Sphingobacteriia</taxon>
        <taxon>Sphingobacteriales</taxon>
        <taxon>Sphingobacteriaceae</taxon>
        <taxon>Pararcticibacter</taxon>
    </lineage>
</organism>
<evidence type="ECO:0000256" key="6">
    <source>
        <dbReference type="ARBA" id="ARBA00047334"/>
    </source>
</evidence>
<feature type="binding site" evidence="9">
    <location>
        <position position="168"/>
    </location>
    <ligand>
        <name>2-[(2R,5Z)-2-carboxy-4-methylthiazol-5(2H)-ylidene]ethyl phosphate</name>
        <dbReference type="ChEBI" id="CHEBI:62899"/>
    </ligand>
</feature>
<keyword evidence="14" id="KW-1185">Reference proteome</keyword>
<dbReference type="Proteomes" id="UP000245647">
    <property type="component" value="Unassembled WGS sequence"/>
</dbReference>
<feature type="binding site" evidence="9">
    <location>
        <position position="72"/>
    </location>
    <ligand>
        <name>4-amino-2-methyl-5-(diphosphooxymethyl)pyrimidine</name>
        <dbReference type="ChEBI" id="CHEBI:57841"/>
    </ligand>
</feature>
<dbReference type="AlphaFoldDB" id="A0A2U2PJT4"/>
<dbReference type="SUPFAM" id="SSF51391">
    <property type="entry name" value="Thiamin phosphate synthase"/>
    <property type="match status" value="1"/>
</dbReference>
<dbReference type="NCBIfam" id="TIGR00693">
    <property type="entry name" value="thiE"/>
    <property type="match status" value="1"/>
</dbReference>
<comment type="catalytic activity">
    <reaction evidence="7 9 10">
        <text>2-(2-carboxy-4-methylthiazol-5-yl)ethyl phosphate + 4-amino-2-methyl-5-(diphosphooxymethyl)pyrimidine + 2 H(+) = thiamine phosphate + CO2 + diphosphate</text>
        <dbReference type="Rhea" id="RHEA:47848"/>
        <dbReference type="ChEBI" id="CHEBI:15378"/>
        <dbReference type="ChEBI" id="CHEBI:16526"/>
        <dbReference type="ChEBI" id="CHEBI:33019"/>
        <dbReference type="ChEBI" id="CHEBI:37575"/>
        <dbReference type="ChEBI" id="CHEBI:57841"/>
        <dbReference type="ChEBI" id="CHEBI:62890"/>
        <dbReference type="EC" id="2.5.1.3"/>
    </reaction>
</comment>
<dbReference type="EMBL" id="QEAS01000003">
    <property type="protein sequence ID" value="PWG81668.1"/>
    <property type="molecule type" value="Genomic_DNA"/>
</dbReference>
<dbReference type="InterPro" id="IPR013785">
    <property type="entry name" value="Aldolase_TIM"/>
</dbReference>
<dbReference type="CDD" id="cd00564">
    <property type="entry name" value="TMP_TenI"/>
    <property type="match status" value="1"/>
</dbReference>
<accession>A0A2U2PJT4</accession>
<dbReference type="EC" id="2.5.1.3" evidence="9"/>
<dbReference type="PANTHER" id="PTHR20857:SF23">
    <property type="entry name" value="THIAMINE BIOSYNTHETIC BIFUNCTIONAL ENZYME"/>
    <property type="match status" value="1"/>
</dbReference>
<feature type="binding site" evidence="9">
    <location>
        <position position="73"/>
    </location>
    <ligand>
        <name>Mg(2+)</name>
        <dbReference type="ChEBI" id="CHEBI:18420"/>
    </ligand>
</feature>
<dbReference type="Gene3D" id="3.20.20.70">
    <property type="entry name" value="Aldolase class I"/>
    <property type="match status" value="1"/>
</dbReference>
<dbReference type="InterPro" id="IPR036206">
    <property type="entry name" value="ThiamineP_synth_sf"/>
</dbReference>
<sequence>MANKQFPYRLYLVTDEGSMAGRDLLWVVEEAVKGGVDLVQLREKRLAGDAFLLRAKRLKAILDKYNVPLIINDNLWVAEQCGAAGIHVGNSDVPPAAVKQEWPECSLLGLSIEYEQQLDTEDARLADYLALSPVFLTATKTDTVTEWQLEGVQRMRGMTDKPLVAIGGISQLNAAQVINAGADCLAVVSAICSADSPEYAAAQLRNEIEKGLQSSH</sequence>
<evidence type="ECO:0000256" key="7">
    <source>
        <dbReference type="ARBA" id="ARBA00047851"/>
    </source>
</evidence>
<feature type="binding site" evidence="9">
    <location>
        <position position="140"/>
    </location>
    <ligand>
        <name>4-amino-2-methyl-5-(diphosphooxymethyl)pyrimidine</name>
        <dbReference type="ChEBI" id="CHEBI:57841"/>
    </ligand>
</feature>
<comment type="cofactor">
    <cofactor evidence="9">
        <name>Mg(2+)</name>
        <dbReference type="ChEBI" id="CHEBI:18420"/>
    </cofactor>
    <text evidence="9">Binds 1 Mg(2+) ion per subunit.</text>
</comment>
<dbReference type="UniPathway" id="UPA00060">
    <property type="reaction ID" value="UER00141"/>
</dbReference>
<evidence type="ECO:0000256" key="5">
    <source>
        <dbReference type="ARBA" id="ARBA00022977"/>
    </source>
</evidence>
<comment type="similarity">
    <text evidence="9 10">Belongs to the thiamine-phosphate synthase family.</text>
</comment>
<dbReference type="GO" id="GO:0009229">
    <property type="term" value="P:thiamine diphosphate biosynthetic process"/>
    <property type="evidence" value="ECO:0007669"/>
    <property type="project" value="UniProtKB-UniRule"/>
</dbReference>
<feature type="binding site" evidence="9">
    <location>
        <begin position="40"/>
        <end position="44"/>
    </location>
    <ligand>
        <name>4-amino-2-methyl-5-(diphosphooxymethyl)pyrimidine</name>
        <dbReference type="ChEBI" id="CHEBI:57841"/>
    </ligand>
</feature>
<keyword evidence="2 9" id="KW-0808">Transferase</keyword>
<evidence type="ECO:0000256" key="1">
    <source>
        <dbReference type="ARBA" id="ARBA00005165"/>
    </source>
</evidence>
<dbReference type="HAMAP" id="MF_00097">
    <property type="entry name" value="TMP_synthase"/>
    <property type="match status" value="1"/>
</dbReference>
<comment type="pathway">
    <text evidence="1 9 11">Cofactor biosynthesis; thiamine diphosphate biosynthesis; thiamine phosphate from 4-amino-2-methyl-5-diphosphomethylpyrimidine and 4-methyl-5-(2-phosphoethyl)-thiazole: step 1/1.</text>
</comment>
<dbReference type="GO" id="GO:0000287">
    <property type="term" value="F:magnesium ion binding"/>
    <property type="evidence" value="ECO:0007669"/>
    <property type="project" value="UniProtKB-UniRule"/>
</dbReference>
<protein>
    <recommendedName>
        <fullName evidence="9">Thiamine-phosphate synthase</fullName>
        <shortName evidence="9">TP synthase</shortName>
        <shortName evidence="9">TPS</shortName>
        <ecNumber evidence="9">2.5.1.3</ecNumber>
    </recommendedName>
    <alternativeName>
        <fullName evidence="9">Thiamine-phosphate pyrophosphorylase</fullName>
        <shortName evidence="9">TMP pyrophosphorylase</shortName>
        <shortName evidence="9">TMP-PPase</shortName>
    </alternativeName>
</protein>
<evidence type="ECO:0000256" key="4">
    <source>
        <dbReference type="ARBA" id="ARBA00022842"/>
    </source>
</evidence>
<comment type="function">
    <text evidence="9">Condenses 4-methyl-5-(beta-hydroxyethyl)thiazole monophosphate (THZ-P) and 2-methyl-4-amino-5-hydroxymethyl pyrimidine pyrophosphate (HMP-PP) to form thiamine monophosphate (TMP).</text>
</comment>
<feature type="binding site" evidence="9">
    <location>
        <begin position="137"/>
        <end position="139"/>
    </location>
    <ligand>
        <name>2-[(2R,5Z)-2-carboxy-4-methylthiazol-5(2H)-ylidene]ethyl phosphate</name>
        <dbReference type="ChEBI" id="CHEBI:62899"/>
    </ligand>
</feature>
<comment type="catalytic activity">
    <reaction evidence="8 9 10">
        <text>2-[(2R,5Z)-2-carboxy-4-methylthiazol-5(2H)-ylidene]ethyl phosphate + 4-amino-2-methyl-5-(diphosphooxymethyl)pyrimidine + 2 H(+) = thiamine phosphate + CO2 + diphosphate</text>
        <dbReference type="Rhea" id="RHEA:47844"/>
        <dbReference type="ChEBI" id="CHEBI:15378"/>
        <dbReference type="ChEBI" id="CHEBI:16526"/>
        <dbReference type="ChEBI" id="CHEBI:33019"/>
        <dbReference type="ChEBI" id="CHEBI:37575"/>
        <dbReference type="ChEBI" id="CHEBI:57841"/>
        <dbReference type="ChEBI" id="CHEBI:62899"/>
        <dbReference type="EC" id="2.5.1.3"/>
    </reaction>
</comment>
<dbReference type="Pfam" id="PF02581">
    <property type="entry name" value="TMP-TENI"/>
    <property type="match status" value="1"/>
</dbReference>
<proteinExistence type="inferred from homology"/>
<keyword evidence="3 9" id="KW-0479">Metal-binding</keyword>
<evidence type="ECO:0000256" key="3">
    <source>
        <dbReference type="ARBA" id="ARBA00022723"/>
    </source>
</evidence>
<evidence type="ECO:0000313" key="13">
    <source>
        <dbReference type="EMBL" id="PWG81668.1"/>
    </source>
</evidence>
<dbReference type="InterPro" id="IPR022998">
    <property type="entry name" value="ThiamineP_synth_TenI"/>
</dbReference>
<dbReference type="RefSeq" id="WP_109414614.1">
    <property type="nucleotide sequence ID" value="NZ_QEAS01000003.1"/>
</dbReference>
<dbReference type="GO" id="GO:0005737">
    <property type="term" value="C:cytoplasm"/>
    <property type="evidence" value="ECO:0007669"/>
    <property type="project" value="TreeGrafter"/>
</dbReference>
<evidence type="ECO:0000256" key="9">
    <source>
        <dbReference type="HAMAP-Rule" id="MF_00097"/>
    </source>
</evidence>
<comment type="catalytic activity">
    <reaction evidence="6 9 10">
        <text>4-methyl-5-(2-phosphooxyethyl)-thiazole + 4-amino-2-methyl-5-(diphosphooxymethyl)pyrimidine + H(+) = thiamine phosphate + diphosphate</text>
        <dbReference type="Rhea" id="RHEA:22328"/>
        <dbReference type="ChEBI" id="CHEBI:15378"/>
        <dbReference type="ChEBI" id="CHEBI:33019"/>
        <dbReference type="ChEBI" id="CHEBI:37575"/>
        <dbReference type="ChEBI" id="CHEBI:57841"/>
        <dbReference type="ChEBI" id="CHEBI:58296"/>
        <dbReference type="EC" id="2.5.1.3"/>
    </reaction>
</comment>
<evidence type="ECO:0000256" key="2">
    <source>
        <dbReference type="ARBA" id="ARBA00022679"/>
    </source>
</evidence>
<evidence type="ECO:0000256" key="10">
    <source>
        <dbReference type="RuleBase" id="RU003826"/>
    </source>
</evidence>
<gene>
    <name evidence="9 13" type="primary">thiE</name>
    <name evidence="13" type="ORF">DDR33_04655</name>
</gene>
<keyword evidence="5 9" id="KW-0784">Thiamine biosynthesis</keyword>
<keyword evidence="4 9" id="KW-0460">Magnesium</keyword>
<dbReference type="InterPro" id="IPR034291">
    <property type="entry name" value="TMP_synthase"/>
</dbReference>
<feature type="domain" description="Thiamine phosphate synthase/TenI" evidence="12">
    <location>
        <begin position="10"/>
        <end position="191"/>
    </location>
</feature>